<dbReference type="Proteomes" id="UP000821845">
    <property type="component" value="Chromosome 4"/>
</dbReference>
<comment type="caution">
    <text evidence="1">The sequence shown here is derived from an EMBL/GenBank/DDBJ whole genome shotgun (WGS) entry which is preliminary data.</text>
</comment>
<keyword evidence="2" id="KW-1185">Reference proteome</keyword>
<proteinExistence type="predicted"/>
<reference evidence="1" key="1">
    <citation type="submission" date="2020-05" db="EMBL/GenBank/DDBJ databases">
        <title>Large-scale comparative analyses of tick genomes elucidate their genetic diversity and vector capacities.</title>
        <authorList>
            <person name="Jia N."/>
            <person name="Wang J."/>
            <person name="Shi W."/>
            <person name="Du L."/>
            <person name="Sun Y."/>
            <person name="Zhan W."/>
            <person name="Jiang J."/>
            <person name="Wang Q."/>
            <person name="Zhang B."/>
            <person name="Ji P."/>
            <person name="Sakyi L.B."/>
            <person name="Cui X."/>
            <person name="Yuan T."/>
            <person name="Jiang B."/>
            <person name="Yang W."/>
            <person name="Lam T.T.-Y."/>
            <person name="Chang Q."/>
            <person name="Ding S."/>
            <person name="Wang X."/>
            <person name="Zhu J."/>
            <person name="Ruan X."/>
            <person name="Zhao L."/>
            <person name="Wei J."/>
            <person name="Que T."/>
            <person name="Du C."/>
            <person name="Cheng J."/>
            <person name="Dai P."/>
            <person name="Han X."/>
            <person name="Huang E."/>
            <person name="Gao Y."/>
            <person name="Liu J."/>
            <person name="Shao H."/>
            <person name="Ye R."/>
            <person name="Li L."/>
            <person name="Wei W."/>
            <person name="Wang X."/>
            <person name="Wang C."/>
            <person name="Yang T."/>
            <person name="Huo Q."/>
            <person name="Li W."/>
            <person name="Guo W."/>
            <person name="Chen H."/>
            <person name="Zhou L."/>
            <person name="Ni X."/>
            <person name="Tian J."/>
            <person name="Zhou Y."/>
            <person name="Sheng Y."/>
            <person name="Liu T."/>
            <person name="Pan Y."/>
            <person name="Xia L."/>
            <person name="Li J."/>
            <person name="Zhao F."/>
            <person name="Cao W."/>
        </authorList>
    </citation>
    <scope>NUCLEOTIDE SEQUENCE</scope>
    <source>
        <strain evidence="1">Hyas-2018</strain>
    </source>
</reference>
<protein>
    <submittedName>
        <fullName evidence="1">Uncharacterized protein</fullName>
    </submittedName>
</protein>
<accession>A0ACB7SGI7</accession>
<evidence type="ECO:0000313" key="1">
    <source>
        <dbReference type="EMBL" id="KAH6933735.1"/>
    </source>
</evidence>
<evidence type="ECO:0000313" key="2">
    <source>
        <dbReference type="Proteomes" id="UP000821845"/>
    </source>
</evidence>
<gene>
    <name evidence="1" type="ORF">HPB50_017701</name>
</gene>
<sequence>MKVPQLEMSATRNVATSVGQLLLAVLVVVGFFAVQEASAMVGFMMTQGVQDGTYIRFNRVPTNMIADVTKELGAFRCSQPGLYYFSFTAMAQSQGSCRISLRKNRVPMVTAFASNNGFSWISSGALLYLSQDDVVYPYVEDGAIHESSSPNRAFTTFSGFVVSSDVLMARNRPAVDDPEGTPPSPDPNDDIEARMYRVNLAKNTTARRGASLF</sequence>
<name>A0ACB7SGI7_HYAAI</name>
<organism evidence="1 2">
    <name type="scientific">Hyalomma asiaticum</name>
    <name type="common">Tick</name>
    <dbReference type="NCBI Taxonomy" id="266040"/>
    <lineage>
        <taxon>Eukaryota</taxon>
        <taxon>Metazoa</taxon>
        <taxon>Ecdysozoa</taxon>
        <taxon>Arthropoda</taxon>
        <taxon>Chelicerata</taxon>
        <taxon>Arachnida</taxon>
        <taxon>Acari</taxon>
        <taxon>Parasitiformes</taxon>
        <taxon>Ixodida</taxon>
        <taxon>Ixodoidea</taxon>
        <taxon>Ixodidae</taxon>
        <taxon>Hyalomminae</taxon>
        <taxon>Hyalomma</taxon>
    </lineage>
</organism>
<dbReference type="EMBL" id="CM023484">
    <property type="protein sequence ID" value="KAH6933735.1"/>
    <property type="molecule type" value="Genomic_DNA"/>
</dbReference>